<evidence type="ECO:0000256" key="1">
    <source>
        <dbReference type="SAM" id="SignalP"/>
    </source>
</evidence>
<accession>A0A813LN51</accession>
<feature type="signal peptide" evidence="1">
    <location>
        <begin position="1"/>
        <end position="20"/>
    </location>
</feature>
<comment type="caution">
    <text evidence="2">The sequence shown here is derived from an EMBL/GenBank/DDBJ whole genome shotgun (WGS) entry which is preliminary data.</text>
</comment>
<gene>
    <name evidence="2" type="ORF">PGLA2088_LOCUS46942</name>
</gene>
<keyword evidence="1" id="KW-0732">Signal</keyword>
<evidence type="ECO:0000313" key="2">
    <source>
        <dbReference type="EMBL" id="CAE8733681.1"/>
    </source>
</evidence>
<evidence type="ECO:0000313" key="3">
    <source>
        <dbReference type="Proteomes" id="UP000626109"/>
    </source>
</evidence>
<dbReference type="Proteomes" id="UP000626109">
    <property type="component" value="Unassembled WGS sequence"/>
</dbReference>
<proteinExistence type="predicted"/>
<name>A0A813LN51_POLGL</name>
<dbReference type="AlphaFoldDB" id="A0A813LN51"/>
<dbReference type="EMBL" id="CAJNNW010036370">
    <property type="protein sequence ID" value="CAE8733681.1"/>
    <property type="molecule type" value="Genomic_DNA"/>
</dbReference>
<sequence>MCKSWFACCCWCCRRRCCRRCCCCCGCCFCRRRCCCCCYGCCCCCCRRRRSCSCCCCCCYSCCCCCCCCCCRLAPNSLCSDLYTRSARVVAFHELPYIVAVDGLGYFSVKPQATNKQQAAKAYQTQLIVCIRKLLNKSNR</sequence>
<protein>
    <recommendedName>
        <fullName evidence="4">Secreted protein</fullName>
    </recommendedName>
</protein>
<feature type="chain" id="PRO_5032920975" description="Secreted protein" evidence="1">
    <location>
        <begin position="21"/>
        <end position="140"/>
    </location>
</feature>
<organism evidence="2 3">
    <name type="scientific">Polarella glacialis</name>
    <name type="common">Dinoflagellate</name>
    <dbReference type="NCBI Taxonomy" id="89957"/>
    <lineage>
        <taxon>Eukaryota</taxon>
        <taxon>Sar</taxon>
        <taxon>Alveolata</taxon>
        <taxon>Dinophyceae</taxon>
        <taxon>Suessiales</taxon>
        <taxon>Suessiaceae</taxon>
        <taxon>Polarella</taxon>
    </lineage>
</organism>
<evidence type="ECO:0008006" key="4">
    <source>
        <dbReference type="Google" id="ProtNLM"/>
    </source>
</evidence>
<reference evidence="2" key="1">
    <citation type="submission" date="2021-02" db="EMBL/GenBank/DDBJ databases">
        <authorList>
            <person name="Dougan E. K."/>
            <person name="Rhodes N."/>
            <person name="Thang M."/>
            <person name="Chan C."/>
        </authorList>
    </citation>
    <scope>NUCLEOTIDE SEQUENCE</scope>
</reference>